<evidence type="ECO:0000313" key="3">
    <source>
        <dbReference type="Proteomes" id="UP001259832"/>
    </source>
</evidence>
<sequence>MTKSRGKRKAIGSESGRKVPKLQGKSGDTVQSASLKQDIQQNNKMERVKPEMNEERKGNAIGAKRIPCSTELTAENCVEKLRVMTQLSAVERSKHLPGVLSKLQSFISAIDETKQMLVLKIVVLWASLSAEHNDSLSVYDCFYKRTRQMIDSMSDSHPERRVKLGLGRLNNSLHTILNKSETGSSDDTNTTFLRSYQLLIWRVDTMDPSERGKHIPEVLSSLKSEMLRNDQLWTKANAKVAEDLVKALRTVRLWAEANPDETIFRLFGDLVEHMRALIEKIWNFSKKVRMYSEMQSFMRIGGKISSGSGQVQAERLLETVKQLDGQSATSAIDRCIFLFGDVALRPGSNWNPRQDPTVTKCYDCLMKSLSSQDFLKRMKREGFSELGQRQRTNIMEKLMGIRATSYFAFT</sequence>
<name>A0AAD9GL45_9STRA</name>
<dbReference type="EMBL" id="JASMQC010000015">
    <property type="protein sequence ID" value="KAK1940096.1"/>
    <property type="molecule type" value="Genomic_DNA"/>
</dbReference>
<gene>
    <name evidence="2" type="ORF">P3T76_008419</name>
</gene>
<reference evidence="2" key="1">
    <citation type="submission" date="2023-08" db="EMBL/GenBank/DDBJ databases">
        <title>Reference Genome Resource for the Citrus Pathogen Phytophthora citrophthora.</title>
        <authorList>
            <person name="Moller H."/>
            <person name="Coetzee B."/>
            <person name="Rose L.J."/>
            <person name="Van Niekerk J.M."/>
        </authorList>
    </citation>
    <scope>NUCLEOTIDE SEQUENCE</scope>
    <source>
        <strain evidence="2">STE-U-9442</strain>
    </source>
</reference>
<feature type="compositionally biased region" description="Basic and acidic residues" evidence="1">
    <location>
        <begin position="44"/>
        <end position="57"/>
    </location>
</feature>
<protein>
    <submittedName>
        <fullName evidence="2">Uncharacterized protein</fullName>
    </submittedName>
</protein>
<proteinExistence type="predicted"/>
<organism evidence="2 3">
    <name type="scientific">Phytophthora citrophthora</name>
    <dbReference type="NCBI Taxonomy" id="4793"/>
    <lineage>
        <taxon>Eukaryota</taxon>
        <taxon>Sar</taxon>
        <taxon>Stramenopiles</taxon>
        <taxon>Oomycota</taxon>
        <taxon>Peronosporomycetes</taxon>
        <taxon>Peronosporales</taxon>
        <taxon>Peronosporaceae</taxon>
        <taxon>Phytophthora</taxon>
    </lineage>
</organism>
<accession>A0AAD9GL45</accession>
<evidence type="ECO:0000313" key="2">
    <source>
        <dbReference type="EMBL" id="KAK1940096.1"/>
    </source>
</evidence>
<feature type="region of interest" description="Disordered" evidence="1">
    <location>
        <begin position="1"/>
        <end position="57"/>
    </location>
</feature>
<evidence type="ECO:0000256" key="1">
    <source>
        <dbReference type="SAM" id="MobiDB-lite"/>
    </source>
</evidence>
<dbReference type="AlphaFoldDB" id="A0AAD9GL45"/>
<dbReference type="Proteomes" id="UP001259832">
    <property type="component" value="Unassembled WGS sequence"/>
</dbReference>
<keyword evidence="3" id="KW-1185">Reference proteome</keyword>
<comment type="caution">
    <text evidence="2">The sequence shown here is derived from an EMBL/GenBank/DDBJ whole genome shotgun (WGS) entry which is preliminary data.</text>
</comment>
<feature type="compositionally biased region" description="Basic residues" evidence="1">
    <location>
        <begin position="1"/>
        <end position="10"/>
    </location>
</feature>
<feature type="compositionally biased region" description="Polar residues" evidence="1">
    <location>
        <begin position="26"/>
        <end position="43"/>
    </location>
</feature>